<organism evidence="2 3">
    <name type="scientific">Maritalea porphyrae</name>
    <dbReference type="NCBI Taxonomy" id="880732"/>
    <lineage>
        <taxon>Bacteria</taxon>
        <taxon>Pseudomonadati</taxon>
        <taxon>Pseudomonadota</taxon>
        <taxon>Alphaproteobacteria</taxon>
        <taxon>Hyphomicrobiales</taxon>
        <taxon>Devosiaceae</taxon>
        <taxon>Maritalea</taxon>
    </lineage>
</organism>
<keyword evidence="1" id="KW-1133">Transmembrane helix</keyword>
<feature type="transmembrane region" description="Helical" evidence="1">
    <location>
        <begin position="12"/>
        <end position="32"/>
    </location>
</feature>
<reference evidence="2" key="1">
    <citation type="journal article" date="2014" name="Int. J. Syst. Evol. Microbiol.">
        <title>Complete genome of a new Firmicutes species belonging to the dominant human colonic microbiota ('Ruminococcus bicirculans') reveals two chromosomes and a selective capacity to utilize plant glucans.</title>
        <authorList>
            <consortium name="NISC Comparative Sequencing Program"/>
            <person name="Wegmann U."/>
            <person name="Louis P."/>
            <person name="Goesmann A."/>
            <person name="Henrissat B."/>
            <person name="Duncan S.H."/>
            <person name="Flint H.J."/>
        </authorList>
    </citation>
    <scope>NUCLEOTIDE SEQUENCE</scope>
    <source>
        <strain evidence="2">NBRC 107169</strain>
    </source>
</reference>
<dbReference type="InterPro" id="IPR007060">
    <property type="entry name" value="FtsL/DivIC"/>
</dbReference>
<protein>
    <recommendedName>
        <fullName evidence="4">Septum formation initiator family protein</fullName>
    </recommendedName>
</protein>
<evidence type="ECO:0000313" key="2">
    <source>
        <dbReference type="EMBL" id="GLQ18457.1"/>
    </source>
</evidence>
<comment type="caution">
    <text evidence="2">The sequence shown here is derived from an EMBL/GenBank/DDBJ whole genome shotgun (WGS) entry which is preliminary data.</text>
</comment>
<evidence type="ECO:0000313" key="3">
    <source>
        <dbReference type="Proteomes" id="UP001161405"/>
    </source>
</evidence>
<proteinExistence type="predicted"/>
<name>A0ABQ5UWT2_9HYPH</name>
<keyword evidence="1" id="KW-0472">Membrane</keyword>
<dbReference type="RefSeq" id="WP_284365397.1">
    <property type="nucleotide sequence ID" value="NZ_BSNI01000002.1"/>
</dbReference>
<dbReference type="Proteomes" id="UP001161405">
    <property type="component" value="Unassembled WGS sequence"/>
</dbReference>
<keyword evidence="3" id="KW-1185">Reference proteome</keyword>
<gene>
    <name evidence="2" type="ORF">GCM10007879_27060</name>
</gene>
<reference evidence="2" key="2">
    <citation type="submission" date="2023-01" db="EMBL/GenBank/DDBJ databases">
        <title>Draft genome sequence of Maritalea porphyrae strain NBRC 107169.</title>
        <authorList>
            <person name="Sun Q."/>
            <person name="Mori K."/>
        </authorList>
    </citation>
    <scope>NUCLEOTIDE SEQUENCE</scope>
    <source>
        <strain evidence="2">NBRC 107169</strain>
    </source>
</reference>
<keyword evidence="1" id="KW-0812">Transmembrane</keyword>
<sequence length="105" mass="11868">MPTRLKRPKLRNKLAIAAVLIAFQGYLGYHLIEGKFGIASQARFSQQVIELQDQRDALARRIEVAQNRNSLLAADRLDPDLLTERARHLLGWGNPSDTIVPTHNK</sequence>
<evidence type="ECO:0000256" key="1">
    <source>
        <dbReference type="SAM" id="Phobius"/>
    </source>
</evidence>
<evidence type="ECO:0008006" key="4">
    <source>
        <dbReference type="Google" id="ProtNLM"/>
    </source>
</evidence>
<accession>A0ABQ5UWT2</accession>
<dbReference type="EMBL" id="BSNI01000002">
    <property type="protein sequence ID" value="GLQ18457.1"/>
    <property type="molecule type" value="Genomic_DNA"/>
</dbReference>
<dbReference type="Pfam" id="PF04977">
    <property type="entry name" value="DivIC"/>
    <property type="match status" value="1"/>
</dbReference>